<dbReference type="AlphaFoldDB" id="A0AAW2J747"/>
<accession>A0AAW2J747</accession>
<dbReference type="Pfam" id="PF13963">
    <property type="entry name" value="Transpos_assoc"/>
    <property type="match status" value="1"/>
</dbReference>
<organism evidence="2">
    <name type="scientific">Sesamum calycinum</name>
    <dbReference type="NCBI Taxonomy" id="2727403"/>
    <lineage>
        <taxon>Eukaryota</taxon>
        <taxon>Viridiplantae</taxon>
        <taxon>Streptophyta</taxon>
        <taxon>Embryophyta</taxon>
        <taxon>Tracheophyta</taxon>
        <taxon>Spermatophyta</taxon>
        <taxon>Magnoliopsida</taxon>
        <taxon>eudicotyledons</taxon>
        <taxon>Gunneridae</taxon>
        <taxon>Pentapetalae</taxon>
        <taxon>asterids</taxon>
        <taxon>lamiids</taxon>
        <taxon>Lamiales</taxon>
        <taxon>Pedaliaceae</taxon>
        <taxon>Sesamum</taxon>
    </lineage>
</organism>
<dbReference type="InterPro" id="IPR029480">
    <property type="entry name" value="Transpos_assoc"/>
</dbReference>
<proteinExistence type="predicted"/>
<dbReference type="Pfam" id="PF02992">
    <property type="entry name" value="Transposase_21"/>
    <property type="match status" value="1"/>
</dbReference>
<evidence type="ECO:0000259" key="1">
    <source>
        <dbReference type="Pfam" id="PF13963"/>
    </source>
</evidence>
<dbReference type="PANTHER" id="PTHR10775">
    <property type="entry name" value="OS08G0208400 PROTEIN"/>
    <property type="match status" value="1"/>
</dbReference>
<sequence>MYNKNLRGRKGLTPEFENGVKTFIEWAKGQREHMDGDKISCPCRKCKNIKFRKLDEDYFQAATAPTVSKERTPVAHVECHPLWNGCTQSQLDAVELVDIKTNDHISQRIYDRISPWANRILPPNHTLLGDYYSRKKIVKDLGLPDEKIHACNNGCMLYWKDDVDLEYCKFCGTLGTTLPEGKTHTEKNSCVVLRYLPLTLRLQRLYSSRATAKHMTWHATHQTEEGSMCYPSDTEVYNHFDRTYPDFAEEPRNVRLDLSTDGFAPHVNMRTYSCWPIIITLFNLPPSISMHSKYMFVTMVEYSRGYGMFDRMNDTRAFHLQHSRKACYFDCPDDFYLSTIPTEGTRKPSRRIMSRIRDLKIICNRRELELDECRPNVMPKVVYTLVKEQKRRKLIPIAFRQMLPEHVRNALIEGEQCNTGGCSHLKDFYYFEPDVQSKQSMPRRNDEHTSSDGGIQVSIFNYLGRARCYEEKMAQWTRTAHH</sequence>
<evidence type="ECO:0000313" key="2">
    <source>
        <dbReference type="EMBL" id="KAL0289358.1"/>
    </source>
</evidence>
<reference evidence="2" key="2">
    <citation type="journal article" date="2024" name="Plant">
        <title>Genomic evolution and insights into agronomic trait innovations of Sesamum species.</title>
        <authorList>
            <person name="Miao H."/>
            <person name="Wang L."/>
            <person name="Qu L."/>
            <person name="Liu H."/>
            <person name="Sun Y."/>
            <person name="Le M."/>
            <person name="Wang Q."/>
            <person name="Wei S."/>
            <person name="Zheng Y."/>
            <person name="Lin W."/>
            <person name="Duan Y."/>
            <person name="Cao H."/>
            <person name="Xiong S."/>
            <person name="Wang X."/>
            <person name="Wei L."/>
            <person name="Li C."/>
            <person name="Ma Q."/>
            <person name="Ju M."/>
            <person name="Zhao R."/>
            <person name="Li G."/>
            <person name="Mu C."/>
            <person name="Tian Q."/>
            <person name="Mei H."/>
            <person name="Zhang T."/>
            <person name="Gao T."/>
            <person name="Zhang H."/>
        </authorList>
    </citation>
    <scope>NUCLEOTIDE SEQUENCE</scope>
    <source>
        <strain evidence="2">KEN8</strain>
    </source>
</reference>
<protein>
    <recommendedName>
        <fullName evidence="1">Transposase-associated domain-containing protein</fullName>
    </recommendedName>
</protein>
<dbReference type="InterPro" id="IPR004242">
    <property type="entry name" value="Transposase_21"/>
</dbReference>
<dbReference type="PANTHER" id="PTHR10775:SF188">
    <property type="entry name" value="TRANSPOSASE-ASSOCIATED DOMAIN-CONTAINING PROTEIN"/>
    <property type="match status" value="1"/>
</dbReference>
<name>A0AAW2J747_9LAMI</name>
<reference evidence="2" key="1">
    <citation type="submission" date="2020-06" db="EMBL/GenBank/DDBJ databases">
        <authorList>
            <person name="Li T."/>
            <person name="Hu X."/>
            <person name="Zhang T."/>
            <person name="Song X."/>
            <person name="Zhang H."/>
            <person name="Dai N."/>
            <person name="Sheng W."/>
            <person name="Hou X."/>
            <person name="Wei L."/>
        </authorList>
    </citation>
    <scope>NUCLEOTIDE SEQUENCE</scope>
    <source>
        <strain evidence="2">KEN8</strain>
        <tissue evidence="2">Leaf</tissue>
    </source>
</reference>
<gene>
    <name evidence="2" type="ORF">Scaly_2706000</name>
</gene>
<feature type="domain" description="Transposase-associated" evidence="1">
    <location>
        <begin position="10"/>
        <end position="53"/>
    </location>
</feature>
<dbReference type="EMBL" id="JACGWM010001695">
    <property type="protein sequence ID" value="KAL0289358.1"/>
    <property type="molecule type" value="Genomic_DNA"/>
</dbReference>
<comment type="caution">
    <text evidence="2">The sequence shown here is derived from an EMBL/GenBank/DDBJ whole genome shotgun (WGS) entry which is preliminary data.</text>
</comment>